<evidence type="ECO:0000256" key="9">
    <source>
        <dbReference type="ARBA" id="ARBA00032380"/>
    </source>
</evidence>
<dbReference type="Proteomes" id="UP000823960">
    <property type="component" value="Unassembled WGS sequence"/>
</dbReference>
<evidence type="ECO:0000256" key="3">
    <source>
        <dbReference type="ARBA" id="ARBA00012439"/>
    </source>
</evidence>
<dbReference type="EC" id="2.5.1.10" evidence="3"/>
<dbReference type="InterPro" id="IPR000092">
    <property type="entry name" value="Polyprenyl_synt"/>
</dbReference>
<evidence type="ECO:0000256" key="2">
    <source>
        <dbReference type="ARBA" id="ARBA00006706"/>
    </source>
</evidence>
<name>A0A9D1NQV2_9FIRM</name>
<evidence type="ECO:0000313" key="14">
    <source>
        <dbReference type="Proteomes" id="UP000823960"/>
    </source>
</evidence>
<evidence type="ECO:0000256" key="7">
    <source>
        <dbReference type="ARBA" id="ARBA00022842"/>
    </source>
</evidence>
<dbReference type="PANTHER" id="PTHR43281">
    <property type="entry name" value="FARNESYL DIPHOSPHATE SYNTHASE"/>
    <property type="match status" value="1"/>
</dbReference>
<reference evidence="13" key="1">
    <citation type="submission" date="2020-10" db="EMBL/GenBank/DDBJ databases">
        <authorList>
            <person name="Gilroy R."/>
        </authorList>
    </citation>
    <scope>NUCLEOTIDE SEQUENCE</scope>
    <source>
        <strain evidence="13">1370</strain>
    </source>
</reference>
<accession>A0A9D1NQV2</accession>
<organism evidence="13 14">
    <name type="scientific">Candidatus Faeciplasma avium</name>
    <dbReference type="NCBI Taxonomy" id="2840798"/>
    <lineage>
        <taxon>Bacteria</taxon>
        <taxon>Bacillati</taxon>
        <taxon>Bacillota</taxon>
        <taxon>Clostridia</taxon>
        <taxon>Eubacteriales</taxon>
        <taxon>Oscillospiraceae</taxon>
        <taxon>Oscillospiraceae incertae sedis</taxon>
        <taxon>Candidatus Faeciplasma</taxon>
    </lineage>
</organism>
<dbReference type="FunFam" id="1.10.600.10:FF:000001">
    <property type="entry name" value="Geranylgeranyl diphosphate synthase"/>
    <property type="match status" value="1"/>
</dbReference>
<evidence type="ECO:0000256" key="12">
    <source>
        <dbReference type="RuleBase" id="RU004466"/>
    </source>
</evidence>
<dbReference type="GO" id="GO:0005737">
    <property type="term" value="C:cytoplasm"/>
    <property type="evidence" value="ECO:0007669"/>
    <property type="project" value="UniProtKB-ARBA"/>
</dbReference>
<comment type="caution">
    <text evidence="13">The sequence shown here is derived from an EMBL/GenBank/DDBJ whole genome shotgun (WGS) entry which is preliminary data.</text>
</comment>
<evidence type="ECO:0000256" key="1">
    <source>
        <dbReference type="ARBA" id="ARBA00001946"/>
    </source>
</evidence>
<dbReference type="GO" id="GO:0004337">
    <property type="term" value="F:(2E,6E)-farnesyl diphosphate synthase activity"/>
    <property type="evidence" value="ECO:0007669"/>
    <property type="project" value="UniProtKB-EC"/>
</dbReference>
<keyword evidence="8" id="KW-0414">Isoprene biosynthesis</keyword>
<keyword evidence="5 12" id="KW-0808">Transferase</keyword>
<dbReference type="AlphaFoldDB" id="A0A9D1NQV2"/>
<gene>
    <name evidence="13" type="ORF">IAD28_05590</name>
</gene>
<evidence type="ECO:0000256" key="11">
    <source>
        <dbReference type="ARBA" id="ARBA00049399"/>
    </source>
</evidence>
<dbReference type="CDD" id="cd00685">
    <property type="entry name" value="Trans_IPPS_HT"/>
    <property type="match status" value="1"/>
</dbReference>
<dbReference type="SFLD" id="SFLDS00005">
    <property type="entry name" value="Isoprenoid_Synthase_Type_I"/>
    <property type="match status" value="1"/>
</dbReference>
<dbReference type="PANTHER" id="PTHR43281:SF1">
    <property type="entry name" value="FARNESYL DIPHOSPHATE SYNTHASE"/>
    <property type="match status" value="1"/>
</dbReference>
<evidence type="ECO:0000256" key="6">
    <source>
        <dbReference type="ARBA" id="ARBA00022723"/>
    </source>
</evidence>
<evidence type="ECO:0000256" key="4">
    <source>
        <dbReference type="ARBA" id="ARBA00015100"/>
    </source>
</evidence>
<dbReference type="PROSITE" id="PS00444">
    <property type="entry name" value="POLYPRENYL_SYNTHASE_2"/>
    <property type="match status" value="1"/>
</dbReference>
<dbReference type="SFLD" id="SFLDG01017">
    <property type="entry name" value="Polyprenyl_Transferase_Like"/>
    <property type="match status" value="1"/>
</dbReference>
<dbReference type="Gene3D" id="1.10.600.10">
    <property type="entry name" value="Farnesyl Diphosphate Synthase"/>
    <property type="match status" value="1"/>
</dbReference>
<dbReference type="GO" id="GO:0016114">
    <property type="term" value="P:terpenoid biosynthetic process"/>
    <property type="evidence" value="ECO:0007669"/>
    <property type="project" value="UniProtKB-ARBA"/>
</dbReference>
<evidence type="ECO:0000256" key="5">
    <source>
        <dbReference type="ARBA" id="ARBA00022679"/>
    </source>
</evidence>
<dbReference type="EMBL" id="DVOL01000080">
    <property type="protein sequence ID" value="HIV11146.1"/>
    <property type="molecule type" value="Genomic_DNA"/>
</dbReference>
<dbReference type="InterPro" id="IPR033749">
    <property type="entry name" value="Polyprenyl_synt_CS"/>
</dbReference>
<evidence type="ECO:0000256" key="8">
    <source>
        <dbReference type="ARBA" id="ARBA00023229"/>
    </source>
</evidence>
<dbReference type="NCBIfam" id="NF045485">
    <property type="entry name" value="FPPsyn"/>
    <property type="match status" value="1"/>
</dbReference>
<keyword evidence="6" id="KW-0479">Metal-binding</keyword>
<reference evidence="13" key="2">
    <citation type="journal article" date="2021" name="PeerJ">
        <title>Extensive microbial diversity within the chicken gut microbiome revealed by metagenomics and culture.</title>
        <authorList>
            <person name="Gilroy R."/>
            <person name="Ravi A."/>
            <person name="Getino M."/>
            <person name="Pursley I."/>
            <person name="Horton D.L."/>
            <person name="Alikhan N.F."/>
            <person name="Baker D."/>
            <person name="Gharbi K."/>
            <person name="Hall N."/>
            <person name="Watson M."/>
            <person name="Adriaenssens E.M."/>
            <person name="Foster-Nyarko E."/>
            <person name="Jarju S."/>
            <person name="Secka A."/>
            <person name="Antonio M."/>
            <person name="Oren A."/>
            <person name="Chaudhuri R.R."/>
            <person name="La Ragione R."/>
            <person name="Hildebrand F."/>
            <person name="Pallen M.J."/>
        </authorList>
    </citation>
    <scope>NUCLEOTIDE SEQUENCE</scope>
    <source>
        <strain evidence="13">1370</strain>
    </source>
</reference>
<proteinExistence type="inferred from homology"/>
<dbReference type="Pfam" id="PF00348">
    <property type="entry name" value="polyprenyl_synt"/>
    <property type="match status" value="1"/>
</dbReference>
<keyword evidence="7" id="KW-0460">Magnesium</keyword>
<dbReference type="SUPFAM" id="SSF48576">
    <property type="entry name" value="Terpenoid synthases"/>
    <property type="match status" value="1"/>
</dbReference>
<comment type="cofactor">
    <cofactor evidence="1">
        <name>Mg(2+)</name>
        <dbReference type="ChEBI" id="CHEBI:18420"/>
    </cofactor>
</comment>
<dbReference type="InterPro" id="IPR008949">
    <property type="entry name" value="Isoprenoid_synthase_dom_sf"/>
</dbReference>
<dbReference type="GO" id="GO:0046872">
    <property type="term" value="F:metal ion binding"/>
    <property type="evidence" value="ECO:0007669"/>
    <property type="project" value="UniProtKB-KW"/>
</dbReference>
<comment type="catalytic activity">
    <reaction evidence="11">
        <text>isopentenyl diphosphate + (2E)-geranyl diphosphate = (2E,6E)-farnesyl diphosphate + diphosphate</text>
        <dbReference type="Rhea" id="RHEA:19361"/>
        <dbReference type="ChEBI" id="CHEBI:33019"/>
        <dbReference type="ChEBI" id="CHEBI:58057"/>
        <dbReference type="ChEBI" id="CHEBI:128769"/>
        <dbReference type="ChEBI" id="CHEBI:175763"/>
        <dbReference type="EC" id="2.5.1.10"/>
    </reaction>
</comment>
<protein>
    <recommendedName>
        <fullName evidence="4">Farnesyl diphosphate synthase</fullName>
        <ecNumber evidence="3">2.5.1.10</ecNumber>
    </recommendedName>
    <alternativeName>
        <fullName evidence="10">(2E,6E)-farnesyl diphosphate synthase</fullName>
    </alternativeName>
    <alternativeName>
        <fullName evidence="9">Geranyltranstransferase</fullName>
    </alternativeName>
</protein>
<sequence>MNEEYKRILDEDVRLVNEAISRCGELSCSDTPGELVIKAESYSLLAGGKRIRAALCVEFNRLFGGRIADCCYDVAACLEYIHAFSLIHDDMPEMDNDPVRRGKPSTHVKFGQNIALLAGDGLSLLPFEIIPKLCENRSIDPEKAVRLMGTLASAAGSRGMIMGQALDIHSEGIDCDLDYLIKMSELKTGCLLKASAVFGAILAGASKKEEEAASRYAAGVGLAFQIVDDVLDVIGDEKLLGKPIGSDKRRNKNTFAAILGIDGAMELAKKYTDQAVSAIASYEGSELLCQLAQDLMSRNK</sequence>
<comment type="similarity">
    <text evidence="2 12">Belongs to the FPP/GGPP synthase family.</text>
</comment>
<evidence type="ECO:0000256" key="10">
    <source>
        <dbReference type="ARBA" id="ARBA00032873"/>
    </source>
</evidence>
<dbReference type="InterPro" id="IPR053378">
    <property type="entry name" value="Prenyl_diphosphate_synthase"/>
</dbReference>
<dbReference type="PROSITE" id="PS00723">
    <property type="entry name" value="POLYPRENYL_SYNTHASE_1"/>
    <property type="match status" value="1"/>
</dbReference>
<evidence type="ECO:0000313" key="13">
    <source>
        <dbReference type="EMBL" id="HIV11146.1"/>
    </source>
</evidence>